<gene>
    <name evidence="1" type="ORF">CO059_00595</name>
</gene>
<dbReference type="AlphaFoldDB" id="A0A2M8EK17"/>
<name>A0A2M8EK17_UNCKA</name>
<protein>
    <submittedName>
        <fullName evidence="1">DUF763 domain-containing protein</fullName>
    </submittedName>
</protein>
<dbReference type="EMBL" id="PFSK01000010">
    <property type="protein sequence ID" value="PJC23092.1"/>
    <property type="molecule type" value="Genomic_DNA"/>
</dbReference>
<sequence length="347" mass="39555">MPYKTGIATFGLDYGRCPPWLFAKMKRLARLLTEAIVCEYSPTEFIHRMSDPFFFQSFGTLLAFDWDASGLTTTTTAAVKEALRGTERSLGIFVAGGKGKTSLKTPKDIENFAQRYSFNPQPLIYSSKMSAKVDNTAIQDGFQLYHHAFFFDRRGNWAVVQQGMDELAGRARRYHWFSGNVADFVEEPHTGITNPQKKEVLNLTAKESRNTKVVSVELINEPRTLLQDLKVLDYVNQLFDQRRLEKTFWQASSQAPQNFENLLAIKGVGPRTVRALSLISEVIYGAKPSYTDPARYAFAHGGKDGIPYFVDRKTYDQSIRVLERAVRKARMGTLERQQAFKKLERYL</sequence>
<dbReference type="InterPro" id="IPR008482">
    <property type="entry name" value="DUF763"/>
</dbReference>
<reference evidence="2" key="1">
    <citation type="submission" date="2017-09" db="EMBL/GenBank/DDBJ databases">
        <title>Depth-based differentiation of microbial function through sediment-hosted aquifers and enrichment of novel symbionts in the deep terrestrial subsurface.</title>
        <authorList>
            <person name="Probst A.J."/>
            <person name="Ladd B."/>
            <person name="Jarett J.K."/>
            <person name="Geller-Mcgrath D.E."/>
            <person name="Sieber C.M.K."/>
            <person name="Emerson J.B."/>
            <person name="Anantharaman K."/>
            <person name="Thomas B.C."/>
            <person name="Malmstrom R."/>
            <person name="Stieglmeier M."/>
            <person name="Klingl A."/>
            <person name="Woyke T."/>
            <person name="Ryan C.M."/>
            <person name="Banfield J.F."/>
        </authorList>
    </citation>
    <scope>NUCLEOTIDE SEQUENCE [LARGE SCALE GENOMIC DNA]</scope>
</reference>
<dbReference type="PANTHER" id="PTHR38597">
    <property type="entry name" value="BLL3834 PROTEIN"/>
    <property type="match status" value="1"/>
</dbReference>
<dbReference type="Proteomes" id="UP000228781">
    <property type="component" value="Unassembled WGS sequence"/>
</dbReference>
<dbReference type="PANTHER" id="PTHR38597:SF1">
    <property type="entry name" value="BLL3834 PROTEIN"/>
    <property type="match status" value="1"/>
</dbReference>
<proteinExistence type="predicted"/>
<comment type="caution">
    <text evidence="1">The sequence shown here is derived from an EMBL/GenBank/DDBJ whole genome shotgun (WGS) entry which is preliminary data.</text>
</comment>
<accession>A0A2M8EK17</accession>
<organism evidence="1 2">
    <name type="scientific">candidate division WWE3 bacterium CG_4_9_14_0_2_um_filter_48_10</name>
    <dbReference type="NCBI Taxonomy" id="1975078"/>
    <lineage>
        <taxon>Bacteria</taxon>
        <taxon>Katanobacteria</taxon>
    </lineage>
</organism>
<dbReference type="Pfam" id="PF05559">
    <property type="entry name" value="DUF763"/>
    <property type="match status" value="1"/>
</dbReference>
<evidence type="ECO:0000313" key="1">
    <source>
        <dbReference type="EMBL" id="PJC23092.1"/>
    </source>
</evidence>
<evidence type="ECO:0000313" key="2">
    <source>
        <dbReference type="Proteomes" id="UP000228781"/>
    </source>
</evidence>